<dbReference type="EMBL" id="LXYT01000001">
    <property type="protein sequence ID" value="OLY43656.1"/>
    <property type="molecule type" value="Genomic_DNA"/>
</dbReference>
<dbReference type="InterPro" id="IPR051052">
    <property type="entry name" value="Diverse_substrate_MTase"/>
</dbReference>
<dbReference type="InterPro" id="IPR011991">
    <property type="entry name" value="ArsR-like_HTH"/>
</dbReference>
<keyword evidence="6" id="KW-1185">Reference proteome</keyword>
<gene>
    <name evidence="5" type="ORF">PEB0149_010890</name>
</gene>
<dbReference type="CDD" id="cd02440">
    <property type="entry name" value="AdoMet_MTases"/>
    <property type="match status" value="1"/>
</dbReference>
<dbReference type="InterPro" id="IPR001845">
    <property type="entry name" value="HTH_ArsR_DNA-bd_dom"/>
</dbReference>
<dbReference type="GO" id="GO:0032259">
    <property type="term" value="P:methylation"/>
    <property type="evidence" value="ECO:0007669"/>
    <property type="project" value="UniProtKB-KW"/>
</dbReference>
<dbReference type="AlphaFoldDB" id="A0A1R0F9L7"/>
<feature type="domain" description="HTH arsR-type" evidence="4">
    <location>
        <begin position="2"/>
        <end position="97"/>
    </location>
</feature>
<organism evidence="5 6">
    <name type="scientific">Bartonella apis</name>
    <dbReference type="NCBI Taxonomy" id="1686310"/>
    <lineage>
        <taxon>Bacteria</taxon>
        <taxon>Pseudomonadati</taxon>
        <taxon>Pseudomonadota</taxon>
        <taxon>Alphaproteobacteria</taxon>
        <taxon>Hyphomicrobiales</taxon>
        <taxon>Bartonellaceae</taxon>
        <taxon>Bartonella</taxon>
    </lineage>
</organism>
<sequence length="335" mass="38038">MVRQLALNEMVDVLKAVAETTRLRILFLLDKGDLTVSDITKILGQSQPRVSRHLRLLTEARLIERYQEGAWAYFSLSSCSLRREMLKIVLQHIDVEDNLINADLMRLGEVKKERSRAAAAYFSKNAHDWDKLRLLHVPDNTVEQTMVELVGTTPFQSMLDIGTGTGSLLKLFAPLYTRAIGIDNNRDMLAVARVNLDKAGVSNAQIRLGDVANLPVEKETFNLVTIYQVLHFLSDPEVAIFEAARVMRPGARLIIVDYAPHELEYLREKYAHVRMGFSDSQMEYWLDKAGLTLEKTLSFQPQQNGNTKGLTLKLWLARDPRLLIARKTTFLTETA</sequence>
<dbReference type="PRINTS" id="PR00778">
    <property type="entry name" value="HTHARSR"/>
</dbReference>
<evidence type="ECO:0000259" key="4">
    <source>
        <dbReference type="PROSITE" id="PS50987"/>
    </source>
</evidence>
<comment type="caution">
    <text evidence="5">The sequence shown here is derived from an EMBL/GenBank/DDBJ whole genome shotgun (WGS) entry which is preliminary data.</text>
</comment>
<dbReference type="PROSITE" id="PS50987">
    <property type="entry name" value="HTH_ARSR_2"/>
    <property type="match status" value="1"/>
</dbReference>
<dbReference type="OrthoDB" id="9789575at2"/>
<dbReference type="Gene3D" id="1.10.10.10">
    <property type="entry name" value="Winged helix-like DNA-binding domain superfamily/Winged helix DNA-binding domain"/>
    <property type="match status" value="1"/>
</dbReference>
<comment type="similarity">
    <text evidence="1">Belongs to the methyltransferase superfamily.</text>
</comment>
<dbReference type="InterPro" id="IPR036388">
    <property type="entry name" value="WH-like_DNA-bd_sf"/>
</dbReference>
<evidence type="ECO:0000313" key="6">
    <source>
        <dbReference type="Proteomes" id="UP000187344"/>
    </source>
</evidence>
<accession>A0A1R0F9L7</accession>
<dbReference type="Proteomes" id="UP000187344">
    <property type="component" value="Unassembled WGS sequence"/>
</dbReference>
<dbReference type="PANTHER" id="PTHR44942">
    <property type="entry name" value="METHYLTRANSF_11 DOMAIN-CONTAINING PROTEIN"/>
    <property type="match status" value="1"/>
</dbReference>
<keyword evidence="3" id="KW-0808">Transferase</keyword>
<dbReference type="GO" id="GO:0003700">
    <property type="term" value="F:DNA-binding transcription factor activity"/>
    <property type="evidence" value="ECO:0007669"/>
    <property type="project" value="InterPro"/>
</dbReference>
<dbReference type="Gene3D" id="3.40.50.150">
    <property type="entry name" value="Vaccinia Virus protein VP39"/>
    <property type="match status" value="1"/>
</dbReference>
<evidence type="ECO:0000313" key="5">
    <source>
        <dbReference type="EMBL" id="OLY43656.1"/>
    </source>
</evidence>
<proteinExistence type="inferred from homology"/>
<reference evidence="5 6" key="1">
    <citation type="submission" date="2016-12" db="EMBL/GenBank/DDBJ databases">
        <title>Comparative genomics of Bartonella apis.</title>
        <authorList>
            <person name="Engel P."/>
        </authorList>
    </citation>
    <scope>NUCLEOTIDE SEQUENCE [LARGE SCALE GENOMIC DNA]</scope>
    <source>
        <strain evidence="5 6">PEB0149</strain>
    </source>
</reference>
<evidence type="ECO:0000256" key="3">
    <source>
        <dbReference type="ARBA" id="ARBA00022679"/>
    </source>
</evidence>
<dbReference type="SUPFAM" id="SSF46785">
    <property type="entry name" value="Winged helix' DNA-binding domain"/>
    <property type="match status" value="1"/>
</dbReference>
<dbReference type="NCBIfam" id="NF033788">
    <property type="entry name" value="HTH_metalloreg"/>
    <property type="match status" value="1"/>
</dbReference>
<protein>
    <submittedName>
        <fullName evidence="5">ArsR family transcriptional regulator</fullName>
    </submittedName>
</protein>
<dbReference type="SUPFAM" id="SSF53335">
    <property type="entry name" value="S-adenosyl-L-methionine-dependent methyltransferases"/>
    <property type="match status" value="1"/>
</dbReference>
<dbReference type="InterPro" id="IPR029063">
    <property type="entry name" value="SAM-dependent_MTases_sf"/>
</dbReference>
<name>A0A1R0F9L7_9HYPH</name>
<dbReference type="InterPro" id="IPR036390">
    <property type="entry name" value="WH_DNA-bd_sf"/>
</dbReference>
<dbReference type="CDD" id="cd00090">
    <property type="entry name" value="HTH_ARSR"/>
    <property type="match status" value="1"/>
</dbReference>
<dbReference type="SMART" id="SM00418">
    <property type="entry name" value="HTH_ARSR"/>
    <property type="match status" value="1"/>
</dbReference>
<dbReference type="Pfam" id="PF08241">
    <property type="entry name" value="Methyltransf_11"/>
    <property type="match status" value="1"/>
</dbReference>
<dbReference type="InterPro" id="IPR013216">
    <property type="entry name" value="Methyltransf_11"/>
</dbReference>
<dbReference type="PANTHER" id="PTHR44942:SF4">
    <property type="entry name" value="METHYLTRANSFERASE TYPE 11 DOMAIN-CONTAINING PROTEIN"/>
    <property type="match status" value="1"/>
</dbReference>
<keyword evidence="2" id="KW-0489">Methyltransferase</keyword>
<dbReference type="Pfam" id="PF01022">
    <property type="entry name" value="HTH_5"/>
    <property type="match status" value="1"/>
</dbReference>
<dbReference type="GO" id="GO:0008757">
    <property type="term" value="F:S-adenosylmethionine-dependent methyltransferase activity"/>
    <property type="evidence" value="ECO:0007669"/>
    <property type="project" value="InterPro"/>
</dbReference>
<dbReference type="RefSeq" id="WP_075868736.1">
    <property type="nucleotide sequence ID" value="NZ_LXYT01000001.1"/>
</dbReference>
<evidence type="ECO:0000256" key="2">
    <source>
        <dbReference type="ARBA" id="ARBA00022603"/>
    </source>
</evidence>
<evidence type="ECO:0000256" key="1">
    <source>
        <dbReference type="ARBA" id="ARBA00008361"/>
    </source>
</evidence>